<evidence type="ECO:0000259" key="4">
    <source>
        <dbReference type="Pfam" id="PF03065"/>
    </source>
</evidence>
<comment type="similarity">
    <text evidence="1">Belongs to the glycosyl hydrolase 57 family.</text>
</comment>
<evidence type="ECO:0000256" key="1">
    <source>
        <dbReference type="ARBA" id="ARBA00006821"/>
    </source>
</evidence>
<proteinExistence type="inferred from homology"/>
<dbReference type="InterPro" id="IPR004300">
    <property type="entry name" value="Glyco_hydro_57_N"/>
</dbReference>
<feature type="region of interest" description="Disordered" evidence="3">
    <location>
        <begin position="413"/>
        <end position="479"/>
    </location>
</feature>
<dbReference type="Gene3D" id="3.20.110.20">
    <property type="match status" value="1"/>
</dbReference>
<reference evidence="5 6" key="1">
    <citation type="journal article" date="2024" name="Front. Microbiol.">
        <title>Novel thermophilic genera Geochorda gen. nov. and Carboxydochorda gen. nov. from the deep terrestrial subsurface reveal the ecophysiological diversity in the class Limnochordia.</title>
        <authorList>
            <person name="Karnachuk O.V."/>
            <person name="Lukina A.P."/>
            <person name="Avakyan M.R."/>
            <person name="Kadnikov V.V."/>
            <person name="Begmatov S."/>
            <person name="Beletsky A.V."/>
            <person name="Vlasova K.G."/>
            <person name="Novikov A.A."/>
            <person name="Shcherbakova V.A."/>
            <person name="Mardanov A.V."/>
            <person name="Ravin N.V."/>
        </authorList>
    </citation>
    <scope>NUCLEOTIDE SEQUENCE [LARGE SCALE GENOMIC DNA]</scope>
    <source>
        <strain evidence="5 6">L945</strain>
    </source>
</reference>
<dbReference type="Pfam" id="PF03065">
    <property type="entry name" value="Glyco_hydro_57"/>
    <property type="match status" value="1"/>
</dbReference>
<keyword evidence="5" id="KW-0378">Hydrolase</keyword>
<evidence type="ECO:0000256" key="2">
    <source>
        <dbReference type="ARBA" id="ARBA00023277"/>
    </source>
</evidence>
<dbReference type="PANTHER" id="PTHR36306:SF1">
    <property type="entry name" value="ALPHA-AMYLASE-RELATED"/>
    <property type="match status" value="1"/>
</dbReference>
<sequence>MAQHLVIYTVIHQPRRLKLPAQPIPKGAVPADIERCLFDERMNRRYLEKVAATCYHPATEMFLELADRGLKFSVGFSWSFLRQAQMWDEALMEKLRRLARHPNVEVINVEPYHSFLFYVDMDAFVRRMRETAEMLRKLFDLRSPVAVTDTTEMFMANDIYFALAQAGFRGALMDGRPWVLGWRQPSYLYHYTRRLYLLTRHYQLSDDVGYRFSNRSWALWPLYADTYARWIAEASGDVVTVGWDYETFGEHHWKETGIFDFMRALPRELERQGVETLLPGEAIARLRDRSHHLPLPAFPTTWAGEGGVGFFLGNGAQQAVFQLMHHVYHKALLTQDPAIIDLAMWLLQSDNLHLIQWFGRSGSEAEVSAYFTPREWWRLGPHGIIHEIQQVFRNFLVAMDAYLTHEVRYLPGEQPPPVNRRRRARPELPPIAPLVPGSEAAAGSTDGRREAAAALQAPRSVAANSRETPARARARARGA</sequence>
<dbReference type="RefSeq" id="WP_324715662.1">
    <property type="nucleotide sequence ID" value="NZ_CP141615.1"/>
</dbReference>
<dbReference type="CDD" id="cd10795">
    <property type="entry name" value="GH57N_MJA1_like"/>
    <property type="match status" value="1"/>
</dbReference>
<organism evidence="5 6">
    <name type="scientific">Carboxydichorda subterranea</name>
    <dbReference type="NCBI Taxonomy" id="3109565"/>
    <lineage>
        <taxon>Bacteria</taxon>
        <taxon>Bacillati</taxon>
        <taxon>Bacillota</taxon>
        <taxon>Limnochordia</taxon>
        <taxon>Limnochordales</taxon>
        <taxon>Geochordaceae</taxon>
        <taxon>Carboxydichorda</taxon>
    </lineage>
</organism>
<feature type="domain" description="Glycoside hydrolase family 57 N-terminal" evidence="4">
    <location>
        <begin position="12"/>
        <end position="289"/>
    </location>
</feature>
<dbReference type="GO" id="GO:0016787">
    <property type="term" value="F:hydrolase activity"/>
    <property type="evidence" value="ECO:0007669"/>
    <property type="project" value="UniProtKB-KW"/>
</dbReference>
<keyword evidence="6" id="KW-1185">Reference proteome</keyword>
<gene>
    <name evidence="5" type="ORF">U7230_09805</name>
</gene>
<dbReference type="Proteomes" id="UP001332192">
    <property type="component" value="Chromosome"/>
</dbReference>
<dbReference type="EMBL" id="CP141615">
    <property type="protein sequence ID" value="WRP16390.1"/>
    <property type="molecule type" value="Genomic_DNA"/>
</dbReference>
<dbReference type="SUPFAM" id="SSF88713">
    <property type="entry name" value="Glycoside hydrolase/deacetylase"/>
    <property type="match status" value="1"/>
</dbReference>
<evidence type="ECO:0000313" key="6">
    <source>
        <dbReference type="Proteomes" id="UP001332192"/>
    </source>
</evidence>
<dbReference type="PANTHER" id="PTHR36306">
    <property type="entry name" value="ALPHA-AMYLASE-RELATED-RELATED"/>
    <property type="match status" value="1"/>
</dbReference>
<dbReference type="InterPro" id="IPR011330">
    <property type="entry name" value="Glyco_hydro/deAcase_b/a-brl"/>
</dbReference>
<protein>
    <submittedName>
        <fullName evidence="5">Glycoside hydrolase family 57 protein</fullName>
    </submittedName>
</protein>
<dbReference type="InterPro" id="IPR052046">
    <property type="entry name" value="GH57_Enzymes"/>
</dbReference>
<accession>A0ABZ1BU94</accession>
<evidence type="ECO:0000256" key="3">
    <source>
        <dbReference type="SAM" id="MobiDB-lite"/>
    </source>
</evidence>
<name>A0ABZ1BU94_9FIRM</name>
<keyword evidence="2" id="KW-0119">Carbohydrate metabolism</keyword>
<evidence type="ECO:0000313" key="5">
    <source>
        <dbReference type="EMBL" id="WRP16390.1"/>
    </source>
</evidence>